<dbReference type="InterPro" id="IPR036597">
    <property type="entry name" value="Fido-like_dom_sf"/>
</dbReference>
<dbReference type="PIRSF" id="PIRSF038925">
    <property type="entry name" value="AMP-prot_trans"/>
    <property type="match status" value="1"/>
</dbReference>
<dbReference type="InterPro" id="IPR040198">
    <property type="entry name" value="Fido_containing"/>
</dbReference>
<dbReference type="AlphaFoldDB" id="A0A0F9IRE3"/>
<dbReference type="Pfam" id="PF13784">
    <property type="entry name" value="Fic_N"/>
    <property type="match status" value="1"/>
</dbReference>
<dbReference type="PANTHER" id="PTHR13504">
    <property type="entry name" value="FIDO DOMAIN-CONTAINING PROTEIN DDB_G0283145"/>
    <property type="match status" value="1"/>
</dbReference>
<dbReference type="PANTHER" id="PTHR13504:SF35">
    <property type="entry name" value="PROTEIN ADENYLYLTRANSFERASE SOFIC"/>
    <property type="match status" value="1"/>
</dbReference>
<organism evidence="2">
    <name type="scientific">marine sediment metagenome</name>
    <dbReference type="NCBI Taxonomy" id="412755"/>
    <lineage>
        <taxon>unclassified sequences</taxon>
        <taxon>metagenomes</taxon>
        <taxon>ecological metagenomes</taxon>
    </lineage>
</organism>
<feature type="domain" description="Fido" evidence="1">
    <location>
        <begin position="130"/>
        <end position="275"/>
    </location>
</feature>
<dbReference type="InterPro" id="IPR003812">
    <property type="entry name" value="Fido"/>
</dbReference>
<protein>
    <recommendedName>
        <fullName evidence="1">Fido domain-containing protein</fullName>
    </recommendedName>
</protein>
<dbReference type="Pfam" id="PF02661">
    <property type="entry name" value="Fic"/>
    <property type="match status" value="1"/>
</dbReference>
<dbReference type="InterPro" id="IPR048770">
    <property type="entry name" value="SoFic-like_C"/>
</dbReference>
<dbReference type="PROSITE" id="PS51459">
    <property type="entry name" value="FIDO"/>
    <property type="match status" value="1"/>
</dbReference>
<evidence type="ECO:0000259" key="1">
    <source>
        <dbReference type="PROSITE" id="PS51459"/>
    </source>
</evidence>
<gene>
    <name evidence="2" type="ORF">LCGC14_1911900</name>
</gene>
<dbReference type="InterPro" id="IPR026287">
    <property type="entry name" value="SoFic-like"/>
</dbReference>
<dbReference type="InterPro" id="IPR025758">
    <property type="entry name" value="Fic/DOC_N"/>
</dbReference>
<dbReference type="Gene3D" id="1.10.3290.10">
    <property type="entry name" value="Fido-like domain"/>
    <property type="match status" value="1"/>
</dbReference>
<comment type="caution">
    <text evidence="2">The sequence shown here is derived from an EMBL/GenBank/DDBJ whole genome shotgun (WGS) entry which is preliminary data.</text>
</comment>
<dbReference type="SUPFAM" id="SSF140931">
    <property type="entry name" value="Fic-like"/>
    <property type="match status" value="1"/>
</dbReference>
<accession>A0A0F9IRE3</accession>
<proteinExistence type="predicted"/>
<sequence length="405" mass="46968">MHDSLYCAQNYLIMTKIDPEIPYNNLPKLPPKHDLETKHIMRKLARSRAALAEMKGMCSIIPNPAILINALTLREAKDSSEIENIVTTQDELYIAFATQQKSLNSQIKEVLNYREALWYGYRLINKRKILTANDIISIQQIIIGNNAGIRVQPDTQLKNAVTGEVVYTPPEGEDIIRGLLKNLEDYINIDHNGLDPLIKMAVIHYQFESIHPFYDGNGRTGRIINILYLVMKSLLDLPILYLSSYLIKEKTDYYRLLKEIRDTDIWENWIYYVLHGIEETANHTTLLISKIKELLENTIERIKTELPSIYSKDLVETIFEQPYCRVASIVNKGLYERRTAMKLTLNNKTVEITEDEFYAGLERLERDLMRYNDDREEEPGYRFLQKLEELDNALTPTGEDSDVSS</sequence>
<dbReference type="Pfam" id="PF21248">
    <property type="entry name" value="SoFic-like_C"/>
    <property type="match status" value="1"/>
</dbReference>
<reference evidence="2" key="1">
    <citation type="journal article" date="2015" name="Nature">
        <title>Complex archaea that bridge the gap between prokaryotes and eukaryotes.</title>
        <authorList>
            <person name="Spang A."/>
            <person name="Saw J.H."/>
            <person name="Jorgensen S.L."/>
            <person name="Zaremba-Niedzwiedzka K."/>
            <person name="Martijn J."/>
            <person name="Lind A.E."/>
            <person name="van Eijk R."/>
            <person name="Schleper C."/>
            <person name="Guy L."/>
            <person name="Ettema T.J."/>
        </authorList>
    </citation>
    <scope>NUCLEOTIDE SEQUENCE</scope>
</reference>
<name>A0A0F9IRE3_9ZZZZ</name>
<evidence type="ECO:0000313" key="2">
    <source>
        <dbReference type="EMBL" id="KKL89717.1"/>
    </source>
</evidence>
<dbReference type="EMBL" id="LAZR01020210">
    <property type="protein sequence ID" value="KKL89717.1"/>
    <property type="molecule type" value="Genomic_DNA"/>
</dbReference>